<evidence type="ECO:0000313" key="4">
    <source>
        <dbReference type="EMBL" id="KIJ29632.1"/>
    </source>
</evidence>
<dbReference type="Pfam" id="PF01476">
    <property type="entry name" value="LysM"/>
    <property type="match status" value="2"/>
</dbReference>
<dbReference type="InterPro" id="IPR052210">
    <property type="entry name" value="LysM1-like"/>
</dbReference>
<dbReference type="EMBL" id="KN837279">
    <property type="protein sequence ID" value="KIJ29632.1"/>
    <property type="molecule type" value="Genomic_DNA"/>
</dbReference>
<dbReference type="InterPro" id="IPR036779">
    <property type="entry name" value="LysM_dom_sf"/>
</dbReference>
<dbReference type="CDD" id="cd00118">
    <property type="entry name" value="LysM"/>
    <property type="match status" value="2"/>
</dbReference>
<feature type="non-terminal residue" evidence="4">
    <location>
        <position position="1"/>
    </location>
</feature>
<dbReference type="InterPro" id="IPR018392">
    <property type="entry name" value="LysM"/>
</dbReference>
<proteinExistence type="predicted"/>
<evidence type="ECO:0000259" key="3">
    <source>
        <dbReference type="PROSITE" id="PS51782"/>
    </source>
</evidence>
<accession>A0A0C9ULD3</accession>
<dbReference type="PROSITE" id="PS51782">
    <property type="entry name" value="LYSM"/>
    <property type="match status" value="2"/>
</dbReference>
<dbReference type="SMART" id="SM00257">
    <property type="entry name" value="LysM"/>
    <property type="match status" value="2"/>
</dbReference>
<evidence type="ECO:0000256" key="2">
    <source>
        <dbReference type="ARBA" id="ARBA00023026"/>
    </source>
</evidence>
<organism evidence="4 5">
    <name type="scientific">Sphaerobolus stellatus (strain SS14)</name>
    <dbReference type="NCBI Taxonomy" id="990650"/>
    <lineage>
        <taxon>Eukaryota</taxon>
        <taxon>Fungi</taxon>
        <taxon>Dikarya</taxon>
        <taxon>Basidiomycota</taxon>
        <taxon>Agaricomycotina</taxon>
        <taxon>Agaricomycetes</taxon>
        <taxon>Phallomycetidae</taxon>
        <taxon>Geastrales</taxon>
        <taxon>Sphaerobolaceae</taxon>
        <taxon>Sphaerobolus</taxon>
    </lineage>
</organism>
<dbReference type="GO" id="GO:0008061">
    <property type="term" value="F:chitin binding"/>
    <property type="evidence" value="ECO:0007669"/>
    <property type="project" value="UniProtKB-KW"/>
</dbReference>
<dbReference type="PANTHER" id="PTHR34997">
    <property type="entry name" value="AM15"/>
    <property type="match status" value="1"/>
</dbReference>
<sequence>DTCSAIALSHGISTSQIFILNPNACPNTFVGQRLCLIDITYNCQPVVPVNPGDFCFSIATAFKITLTELFSLNPNVDSVSCANIFPGEVLCVAPRH</sequence>
<name>A0A0C9ULD3_SPHS4</name>
<feature type="domain" description="LysM" evidence="3">
    <location>
        <begin position="45"/>
        <end position="92"/>
    </location>
</feature>
<keyword evidence="5" id="KW-1185">Reference proteome</keyword>
<gene>
    <name evidence="4" type="ORF">M422DRAFT_188191</name>
</gene>
<dbReference type="SUPFAM" id="SSF54106">
    <property type="entry name" value="LysM domain"/>
    <property type="match status" value="2"/>
</dbReference>
<keyword evidence="1" id="KW-0147">Chitin-binding</keyword>
<feature type="domain" description="LysM" evidence="3">
    <location>
        <begin position="1"/>
        <end position="36"/>
    </location>
</feature>
<dbReference type="PANTHER" id="PTHR34997:SF1">
    <property type="entry name" value="PEPTIDOGLYCAN-BINDING LYSIN DOMAIN"/>
    <property type="match status" value="1"/>
</dbReference>
<evidence type="ECO:0000256" key="1">
    <source>
        <dbReference type="ARBA" id="ARBA00022669"/>
    </source>
</evidence>
<evidence type="ECO:0000313" key="5">
    <source>
        <dbReference type="Proteomes" id="UP000054279"/>
    </source>
</evidence>
<protein>
    <submittedName>
        <fullName evidence="4">Carbohydrate-binding module family 50 protein</fullName>
    </submittedName>
</protein>
<dbReference type="AlphaFoldDB" id="A0A0C9ULD3"/>
<dbReference type="HOGENOM" id="CLU_010591_6_1_1"/>
<dbReference type="Gene3D" id="3.10.350.10">
    <property type="entry name" value="LysM domain"/>
    <property type="match status" value="2"/>
</dbReference>
<dbReference type="OrthoDB" id="5985073at2759"/>
<reference evidence="4 5" key="1">
    <citation type="submission" date="2014-06" db="EMBL/GenBank/DDBJ databases">
        <title>Evolutionary Origins and Diversification of the Mycorrhizal Mutualists.</title>
        <authorList>
            <consortium name="DOE Joint Genome Institute"/>
            <consortium name="Mycorrhizal Genomics Consortium"/>
            <person name="Kohler A."/>
            <person name="Kuo A."/>
            <person name="Nagy L.G."/>
            <person name="Floudas D."/>
            <person name="Copeland A."/>
            <person name="Barry K.W."/>
            <person name="Cichocki N."/>
            <person name="Veneault-Fourrey C."/>
            <person name="LaButti K."/>
            <person name="Lindquist E.A."/>
            <person name="Lipzen A."/>
            <person name="Lundell T."/>
            <person name="Morin E."/>
            <person name="Murat C."/>
            <person name="Riley R."/>
            <person name="Ohm R."/>
            <person name="Sun H."/>
            <person name="Tunlid A."/>
            <person name="Henrissat B."/>
            <person name="Grigoriev I.V."/>
            <person name="Hibbett D.S."/>
            <person name="Martin F."/>
        </authorList>
    </citation>
    <scope>NUCLEOTIDE SEQUENCE [LARGE SCALE GENOMIC DNA]</scope>
    <source>
        <strain evidence="4 5">SS14</strain>
    </source>
</reference>
<keyword evidence="2" id="KW-0843">Virulence</keyword>
<dbReference type="Proteomes" id="UP000054279">
    <property type="component" value="Unassembled WGS sequence"/>
</dbReference>